<reference evidence="2 3" key="1">
    <citation type="submission" date="2022-02" db="EMBL/GenBank/DDBJ databases">
        <authorList>
            <person name="Cha I.-T."/>
            <person name="Lee K.-E."/>
            <person name="Park S.-J."/>
        </authorList>
    </citation>
    <scope>NUCLEOTIDE SEQUENCE [LARGE SCALE GENOMIC DNA]</scope>
    <source>
        <strain evidence="2 3">K3R-10</strain>
    </source>
</reference>
<name>A0ABY8N725_9FLAO</name>
<accession>A0ABY8N725</accession>
<gene>
    <name evidence="2" type="ORF">MG292_04275</name>
</gene>
<organism evidence="2 3">
    <name type="scientific">Flavobacterium keumense</name>
    <dbReference type="NCBI Taxonomy" id="1306518"/>
    <lineage>
        <taxon>Bacteria</taxon>
        <taxon>Pseudomonadati</taxon>
        <taxon>Bacteroidota</taxon>
        <taxon>Flavobacteriia</taxon>
        <taxon>Flavobacteriales</taxon>
        <taxon>Flavobacteriaceae</taxon>
        <taxon>Flavobacterium</taxon>
    </lineage>
</organism>
<dbReference type="EMBL" id="CP092332">
    <property type="protein sequence ID" value="WGK95453.1"/>
    <property type="molecule type" value="Genomic_DNA"/>
</dbReference>
<keyword evidence="3" id="KW-1185">Reference proteome</keyword>
<evidence type="ECO:0000313" key="3">
    <source>
        <dbReference type="Proteomes" id="UP001232117"/>
    </source>
</evidence>
<sequence length="428" mass="45182">MKNYFFILVIIVFGKINAQTGIGTTTPNASAKLDVYATNKGFLPPRVTLTSATDAATIASPAEGLLVYNLGSVGLQAGYYYWNGSNWATIATGTTAGNAVIASDLVKLYGEVYSTSSGKIANASGYSFTVPISGRYLFDFSSSGYATGDFTMTFKVRQGISDLGTDFQTSANNTVHVEYNGKVEVNLQAGTIYNVIVLSTGTRNSGDYDRVYYKMVAGNLPINQYNVGDIKTGLQTVDHNGWIKLDGRLKSTLTASQQTQANLLGIGTNLPDANNAVLMQTGSTLGSVAGENSKIIAQNNLPNVSFTGTAATAGDHFHSIDPPNTETAINGYHSHSIGRRSNSDSGAYDTNDGRRWENSASTTDRAYYGTFETAGAGNHSHSVDIAAFNSASSGSHSHTVTVSSGGSGVALDITPRRLSVNTFVYLGN</sequence>
<evidence type="ECO:0008006" key="4">
    <source>
        <dbReference type="Google" id="ProtNLM"/>
    </source>
</evidence>
<feature type="region of interest" description="Disordered" evidence="1">
    <location>
        <begin position="325"/>
        <end position="353"/>
    </location>
</feature>
<proteinExistence type="predicted"/>
<dbReference type="RefSeq" id="WP_264533943.1">
    <property type="nucleotide sequence ID" value="NZ_CP092332.1"/>
</dbReference>
<evidence type="ECO:0000313" key="2">
    <source>
        <dbReference type="EMBL" id="WGK95453.1"/>
    </source>
</evidence>
<dbReference type="Proteomes" id="UP001232117">
    <property type="component" value="Chromosome"/>
</dbReference>
<protein>
    <recommendedName>
        <fullName evidence="4">C1q domain-containing protein</fullName>
    </recommendedName>
</protein>
<evidence type="ECO:0000256" key="1">
    <source>
        <dbReference type="SAM" id="MobiDB-lite"/>
    </source>
</evidence>
<reference evidence="2 3" key="2">
    <citation type="submission" date="2023-06" db="EMBL/GenBank/DDBJ databases">
        <title>Complete Genome Sequence of Flavobacterium keumense K3R-10.</title>
        <authorList>
            <person name="Jeong H."/>
            <person name="Jhang S.Y."/>
            <person name="Kim J.N."/>
        </authorList>
    </citation>
    <scope>NUCLEOTIDE SEQUENCE [LARGE SCALE GENOMIC DNA]</scope>
    <source>
        <strain evidence="2 3">K3R-10</strain>
    </source>
</reference>